<dbReference type="Gene3D" id="3.40.190.10">
    <property type="entry name" value="Periplasmic binding protein-like II"/>
    <property type="match status" value="1"/>
</dbReference>
<dbReference type="Pfam" id="PF00496">
    <property type="entry name" value="SBP_bac_5"/>
    <property type="match status" value="1"/>
</dbReference>
<proteinExistence type="inferred from homology"/>
<dbReference type="SUPFAM" id="SSF53850">
    <property type="entry name" value="Periplasmic binding protein-like II"/>
    <property type="match status" value="1"/>
</dbReference>
<evidence type="ECO:0000256" key="3">
    <source>
        <dbReference type="ARBA" id="ARBA00022448"/>
    </source>
</evidence>
<feature type="signal peptide" evidence="5">
    <location>
        <begin position="1"/>
        <end position="24"/>
    </location>
</feature>
<comment type="similarity">
    <text evidence="2">Belongs to the bacterial solute-binding protein 5 family.</text>
</comment>
<dbReference type="PROSITE" id="PS01040">
    <property type="entry name" value="SBP_BACTERIAL_5"/>
    <property type="match status" value="1"/>
</dbReference>
<dbReference type="Proteomes" id="UP001651880">
    <property type="component" value="Unassembled WGS sequence"/>
</dbReference>
<dbReference type="RefSeq" id="WP_255228942.1">
    <property type="nucleotide sequence ID" value="NZ_JAJEKE010000022.1"/>
</dbReference>
<dbReference type="PIRSF" id="PIRSF002741">
    <property type="entry name" value="MppA"/>
    <property type="match status" value="1"/>
</dbReference>
<organism evidence="7 8">
    <name type="scientific">Lutispora saccharofermentans</name>
    <dbReference type="NCBI Taxonomy" id="3024236"/>
    <lineage>
        <taxon>Bacteria</taxon>
        <taxon>Bacillati</taxon>
        <taxon>Bacillota</taxon>
        <taxon>Clostridia</taxon>
        <taxon>Lutisporales</taxon>
        <taxon>Lutisporaceae</taxon>
        <taxon>Lutispora</taxon>
    </lineage>
</organism>
<dbReference type="InterPro" id="IPR030678">
    <property type="entry name" value="Peptide/Ni-bd"/>
</dbReference>
<evidence type="ECO:0000259" key="6">
    <source>
        <dbReference type="Pfam" id="PF00496"/>
    </source>
</evidence>
<comment type="subcellular location">
    <subcellularLocation>
        <location evidence="1">Cell membrane</location>
        <topology evidence="1">Lipid-anchor</topology>
    </subcellularLocation>
</comment>
<feature type="domain" description="Solute-binding protein family 5" evidence="6">
    <location>
        <begin position="84"/>
        <end position="432"/>
    </location>
</feature>
<dbReference type="EMBL" id="JAJEKE010000022">
    <property type="protein sequence ID" value="MCQ1531412.1"/>
    <property type="molecule type" value="Genomic_DNA"/>
</dbReference>
<keyword evidence="8" id="KW-1185">Reference proteome</keyword>
<evidence type="ECO:0000256" key="4">
    <source>
        <dbReference type="ARBA" id="ARBA00022729"/>
    </source>
</evidence>
<keyword evidence="3" id="KW-0813">Transport</keyword>
<evidence type="ECO:0000256" key="5">
    <source>
        <dbReference type="SAM" id="SignalP"/>
    </source>
</evidence>
<comment type="caution">
    <text evidence="7">The sequence shown here is derived from an EMBL/GenBank/DDBJ whole genome shotgun (WGS) entry which is preliminary data.</text>
</comment>
<dbReference type="Gene3D" id="3.90.76.10">
    <property type="entry name" value="Dipeptide-binding Protein, Domain 1"/>
    <property type="match status" value="1"/>
</dbReference>
<dbReference type="PROSITE" id="PS51257">
    <property type="entry name" value="PROKAR_LIPOPROTEIN"/>
    <property type="match status" value="1"/>
</dbReference>
<dbReference type="Gene3D" id="3.10.105.10">
    <property type="entry name" value="Dipeptide-binding Protein, Domain 3"/>
    <property type="match status" value="1"/>
</dbReference>
<name>A0ABT1NJP1_9FIRM</name>
<protein>
    <submittedName>
        <fullName evidence="7">Glutathione ABC transporter substrate-binding protein</fullName>
    </submittedName>
</protein>
<accession>A0ABT1NJP1</accession>
<dbReference type="InterPro" id="IPR000914">
    <property type="entry name" value="SBP_5_dom"/>
</dbReference>
<dbReference type="PANTHER" id="PTHR30290:SF9">
    <property type="entry name" value="OLIGOPEPTIDE-BINDING PROTEIN APPA"/>
    <property type="match status" value="1"/>
</dbReference>
<dbReference type="PANTHER" id="PTHR30290">
    <property type="entry name" value="PERIPLASMIC BINDING COMPONENT OF ABC TRANSPORTER"/>
    <property type="match status" value="1"/>
</dbReference>
<evidence type="ECO:0000256" key="1">
    <source>
        <dbReference type="ARBA" id="ARBA00004193"/>
    </source>
</evidence>
<evidence type="ECO:0000256" key="2">
    <source>
        <dbReference type="ARBA" id="ARBA00005695"/>
    </source>
</evidence>
<keyword evidence="4 5" id="KW-0732">Signal</keyword>
<dbReference type="CDD" id="cd08499">
    <property type="entry name" value="PBP2_Ylib_like"/>
    <property type="match status" value="1"/>
</dbReference>
<sequence length="515" mass="56801">MKMFKNVLAVMLAIAMVLTVGCSAKTNAPDSGTDTPKEVKDTIIIAQGADAKSLDPYGTTDSPAGRVASCIFDTLVTRDDEGNVAPGLAESWEIVDDTTYIFHLRKGVKFHNGEEFKASDVAFSFSQIAQSPHAESIRATIDFEKSKVIDDYTFEMKMTEPFGPILNHLGHVVMSIVNEKAYTEAGDKVGQNPVGTGPYKFVSWTTGDRIDLVANEDYWGNKPKIKNVVFRSIPEIASRSIEVETGGIDVSIDVQASELSRLESNKDVKVFRRQASRINFLCFNCKKAPFDNVKVRQAINMAINKDAIFNVVYQGVGSIASAPMSSVVWSFNDKLAPHEYNVEKAKALLAEAGYPNGLEITISCDQNQERLDTAEMAQAQLAEIGVKVNIETLERGAFIDKVIGGNLEMFGLGWTSDTGDPDYSLYASFHSSMHGAGGNMSFYTNKKVDELLQLGRSSTDPEVRKNAYFEAQEIVWEEVPCVFLQCPEEVIVYNANIQGFGVYDDGQLKIEDFYF</sequence>
<evidence type="ECO:0000313" key="7">
    <source>
        <dbReference type="EMBL" id="MCQ1531412.1"/>
    </source>
</evidence>
<evidence type="ECO:0000313" key="8">
    <source>
        <dbReference type="Proteomes" id="UP001651880"/>
    </source>
</evidence>
<dbReference type="InterPro" id="IPR039424">
    <property type="entry name" value="SBP_5"/>
</dbReference>
<dbReference type="InterPro" id="IPR023765">
    <property type="entry name" value="SBP_5_CS"/>
</dbReference>
<reference evidence="7 8" key="1">
    <citation type="submission" date="2021-10" db="EMBL/GenBank/DDBJ databases">
        <title>Lutispora strain m25 sp. nov., a thermophilic, non-spore-forming bacterium isolated from a lab-scale methanogenic bioreactor digesting anaerobic sludge.</title>
        <authorList>
            <person name="El Houari A."/>
            <person name="Mcdonald J."/>
        </authorList>
    </citation>
    <scope>NUCLEOTIDE SEQUENCE [LARGE SCALE GENOMIC DNA]</scope>
    <source>
        <strain evidence="8">m25</strain>
    </source>
</reference>
<gene>
    <name evidence="7" type="ORF">LJD61_17985</name>
</gene>
<feature type="chain" id="PRO_5047293446" evidence="5">
    <location>
        <begin position="25"/>
        <end position="515"/>
    </location>
</feature>